<reference evidence="2 3" key="1">
    <citation type="submission" date="2016-11" db="EMBL/GenBank/DDBJ databases">
        <authorList>
            <person name="Jaros S."/>
            <person name="Januszkiewicz K."/>
            <person name="Wedrychowicz H."/>
        </authorList>
    </citation>
    <scope>NUCLEOTIDE SEQUENCE [LARGE SCALE GENOMIC DNA]</scope>
    <source>
        <strain evidence="2 3">DSM 100565</strain>
    </source>
</reference>
<name>A0A1M6AFW6_9RHOB</name>
<dbReference type="AlphaFoldDB" id="A0A1M6AFW6"/>
<organism evidence="2 3">
    <name type="scientific">Wenxinia saemankumensis</name>
    <dbReference type="NCBI Taxonomy" id="1447782"/>
    <lineage>
        <taxon>Bacteria</taxon>
        <taxon>Pseudomonadati</taxon>
        <taxon>Pseudomonadota</taxon>
        <taxon>Alphaproteobacteria</taxon>
        <taxon>Rhodobacterales</taxon>
        <taxon>Roseobacteraceae</taxon>
        <taxon>Wenxinia</taxon>
    </lineage>
</organism>
<gene>
    <name evidence="2" type="ORF">SAMN05444417_0410</name>
</gene>
<keyword evidence="3" id="KW-1185">Reference proteome</keyword>
<evidence type="ECO:0000313" key="3">
    <source>
        <dbReference type="Proteomes" id="UP000184292"/>
    </source>
</evidence>
<dbReference type="EMBL" id="FQYO01000001">
    <property type="protein sequence ID" value="SHI35312.1"/>
    <property type="molecule type" value="Genomic_DNA"/>
</dbReference>
<dbReference type="RefSeq" id="WP_073326086.1">
    <property type="nucleotide sequence ID" value="NZ_FQYO01000001.1"/>
</dbReference>
<feature type="region of interest" description="Disordered" evidence="1">
    <location>
        <begin position="32"/>
        <end position="118"/>
    </location>
</feature>
<proteinExistence type="predicted"/>
<protein>
    <submittedName>
        <fullName evidence="2">Uncharacterized protein</fullName>
    </submittedName>
</protein>
<feature type="compositionally biased region" description="Basic and acidic residues" evidence="1">
    <location>
        <begin position="40"/>
        <end position="80"/>
    </location>
</feature>
<evidence type="ECO:0000256" key="1">
    <source>
        <dbReference type="SAM" id="MobiDB-lite"/>
    </source>
</evidence>
<evidence type="ECO:0000313" key="2">
    <source>
        <dbReference type="EMBL" id="SHI35312.1"/>
    </source>
</evidence>
<feature type="compositionally biased region" description="Basic and acidic residues" evidence="1">
    <location>
        <begin position="88"/>
        <end position="108"/>
    </location>
</feature>
<sequence length="163" mass="17191">MPAPSASPHPLSRRALLLGGALGLLPVRALARDGEDDDGHDGGHDDGDDSGRGRGRGRGGDGDGRESDREDGPGRDDDRSGPGGGEDGAGHDDRRAGDDESADRRSGDDGGPAGIPDLALLYPDGWVERIRAGRYELIDDRGRRVNERAATRGDYDRMSALIR</sequence>
<dbReference type="Proteomes" id="UP000184292">
    <property type="component" value="Unassembled WGS sequence"/>
</dbReference>
<accession>A0A1M6AFW6</accession>
<dbReference type="OrthoDB" id="8420605at2"/>